<keyword evidence="7" id="KW-0732">Signal</keyword>
<evidence type="ECO:0000256" key="3">
    <source>
        <dbReference type="ARBA" id="ARBA00022448"/>
    </source>
</evidence>
<evidence type="ECO:0000256" key="1">
    <source>
        <dbReference type="ARBA" id="ARBA00004571"/>
    </source>
</evidence>
<comment type="similarity">
    <text evidence="2 13 15">Belongs to the TonB-dependent receptor family.</text>
</comment>
<dbReference type="InterPro" id="IPR000531">
    <property type="entry name" value="Beta-barrel_TonB"/>
</dbReference>
<dbReference type="PROSITE" id="PS52016">
    <property type="entry name" value="TONB_DEPENDENT_REC_3"/>
    <property type="match status" value="1"/>
</dbReference>
<evidence type="ECO:0000256" key="15">
    <source>
        <dbReference type="RuleBase" id="RU003357"/>
    </source>
</evidence>
<gene>
    <name evidence="17" type="ORF">AAV32_08220</name>
</gene>
<dbReference type="PANTHER" id="PTHR30442:SF0">
    <property type="entry name" value="FE(3+) DICITRATE TRANSPORT PROTEIN FECA"/>
    <property type="match status" value="1"/>
</dbReference>
<dbReference type="SUPFAM" id="SSF56935">
    <property type="entry name" value="Porins"/>
    <property type="match status" value="1"/>
</dbReference>
<dbReference type="AlphaFoldDB" id="A0A171KT24"/>
<dbReference type="InterPro" id="IPR011662">
    <property type="entry name" value="Secretin/TonB_short_N"/>
</dbReference>
<keyword evidence="12 13" id="KW-0998">Cell outer membrane</keyword>
<dbReference type="InterPro" id="IPR036942">
    <property type="entry name" value="Beta-barrel_TonB_sf"/>
</dbReference>
<dbReference type="Gene3D" id="3.55.50.30">
    <property type="match status" value="1"/>
</dbReference>
<keyword evidence="5" id="KW-0410">Iron transport</keyword>
<dbReference type="PROSITE" id="PS01156">
    <property type="entry name" value="TONB_DEPENDENT_REC_2"/>
    <property type="match status" value="1"/>
</dbReference>
<evidence type="ECO:0000256" key="10">
    <source>
        <dbReference type="ARBA" id="ARBA00023136"/>
    </source>
</evidence>
<reference evidence="17 18" key="1">
    <citation type="submission" date="2015-04" db="EMBL/GenBank/DDBJ databases">
        <title>Genome sequence of Kerstersia gyiorum CG1.</title>
        <authorList>
            <person name="Greninger A.L."/>
            <person name="Kozyreva V."/>
            <person name="Chaturvedi V."/>
        </authorList>
    </citation>
    <scope>NUCLEOTIDE SEQUENCE [LARGE SCALE GENOMIC DNA]</scope>
    <source>
        <strain evidence="17 18">CG1</strain>
    </source>
</reference>
<comment type="subcellular location">
    <subcellularLocation>
        <location evidence="1 13">Cell outer membrane</location>
        <topology evidence="1 13">Multi-pass membrane protein</topology>
    </subcellularLocation>
</comment>
<evidence type="ECO:0000256" key="9">
    <source>
        <dbReference type="ARBA" id="ARBA00023077"/>
    </source>
</evidence>
<dbReference type="PATRIC" id="fig|206506.3.peg.1760"/>
<dbReference type="SMART" id="SM00965">
    <property type="entry name" value="STN"/>
    <property type="match status" value="1"/>
</dbReference>
<dbReference type="Proteomes" id="UP000078084">
    <property type="component" value="Unassembled WGS sequence"/>
</dbReference>
<evidence type="ECO:0000256" key="2">
    <source>
        <dbReference type="ARBA" id="ARBA00009810"/>
    </source>
</evidence>
<keyword evidence="4 13" id="KW-1134">Transmembrane beta strand</keyword>
<keyword evidence="18" id="KW-1185">Reference proteome</keyword>
<feature type="short sequence motif" description="TonB C-terminal box" evidence="14">
    <location>
        <begin position="920"/>
        <end position="937"/>
    </location>
</feature>
<evidence type="ECO:0000256" key="11">
    <source>
        <dbReference type="ARBA" id="ARBA00023170"/>
    </source>
</evidence>
<proteinExistence type="inferred from homology"/>
<dbReference type="InterPro" id="IPR037066">
    <property type="entry name" value="Plug_dom_sf"/>
</dbReference>
<keyword evidence="9 15" id="KW-0798">TonB box</keyword>
<organism evidence="17 18">
    <name type="scientific">Kerstersia gyiorum</name>
    <dbReference type="NCBI Taxonomy" id="206506"/>
    <lineage>
        <taxon>Bacteria</taxon>
        <taxon>Pseudomonadati</taxon>
        <taxon>Pseudomonadota</taxon>
        <taxon>Betaproteobacteria</taxon>
        <taxon>Burkholderiales</taxon>
        <taxon>Alcaligenaceae</taxon>
        <taxon>Kerstersia</taxon>
    </lineage>
</organism>
<keyword evidence="3 13" id="KW-0813">Transport</keyword>
<keyword evidence="8" id="KW-0408">Iron</keyword>
<feature type="domain" description="Secretin/TonB short N-terminal" evidence="16">
    <location>
        <begin position="71"/>
        <end position="122"/>
    </location>
</feature>
<name>A0A171KT24_9BURK</name>
<dbReference type="Gene3D" id="2.40.170.20">
    <property type="entry name" value="TonB-dependent receptor, beta-barrel domain"/>
    <property type="match status" value="1"/>
</dbReference>
<evidence type="ECO:0000256" key="7">
    <source>
        <dbReference type="ARBA" id="ARBA00022729"/>
    </source>
</evidence>
<evidence type="ECO:0000256" key="8">
    <source>
        <dbReference type="ARBA" id="ARBA00023004"/>
    </source>
</evidence>
<evidence type="ECO:0000256" key="13">
    <source>
        <dbReference type="PROSITE-ProRule" id="PRU01360"/>
    </source>
</evidence>
<evidence type="ECO:0000256" key="12">
    <source>
        <dbReference type="ARBA" id="ARBA00023237"/>
    </source>
</evidence>
<keyword evidence="11" id="KW-0675">Receptor</keyword>
<evidence type="ECO:0000256" key="5">
    <source>
        <dbReference type="ARBA" id="ARBA00022496"/>
    </source>
</evidence>
<dbReference type="GO" id="GO:0009279">
    <property type="term" value="C:cell outer membrane"/>
    <property type="evidence" value="ECO:0007669"/>
    <property type="project" value="UniProtKB-SubCell"/>
</dbReference>
<dbReference type="InterPro" id="IPR010917">
    <property type="entry name" value="TonB_rcpt_CS"/>
</dbReference>
<evidence type="ECO:0000313" key="18">
    <source>
        <dbReference type="Proteomes" id="UP000078084"/>
    </source>
</evidence>
<dbReference type="Pfam" id="PF07660">
    <property type="entry name" value="STN"/>
    <property type="match status" value="1"/>
</dbReference>
<dbReference type="GO" id="GO:0033214">
    <property type="term" value="P:siderophore-iron import into cell"/>
    <property type="evidence" value="ECO:0007669"/>
    <property type="project" value="TreeGrafter"/>
</dbReference>
<evidence type="ECO:0000256" key="14">
    <source>
        <dbReference type="PROSITE-ProRule" id="PRU10144"/>
    </source>
</evidence>
<keyword evidence="10 13" id="KW-0472">Membrane</keyword>
<dbReference type="Pfam" id="PF00593">
    <property type="entry name" value="TonB_dep_Rec_b-barrel"/>
    <property type="match status" value="1"/>
</dbReference>
<comment type="caution">
    <text evidence="17">The sequence shown here is derived from an EMBL/GenBank/DDBJ whole genome shotgun (WGS) entry which is preliminary data.</text>
</comment>
<dbReference type="Gene3D" id="2.170.130.10">
    <property type="entry name" value="TonB-dependent receptor, plug domain"/>
    <property type="match status" value="1"/>
</dbReference>
<dbReference type="InterPro" id="IPR012910">
    <property type="entry name" value="Plug_dom"/>
</dbReference>
<sequence>MAARRGNQFSGMPMRFRVSLVSLLILAAYAPEGVKAQSAMPAAAANAERDFDIQAGSLDDALSRFGARAGIMVLADTRLTAGRNSPGVRGRYSVDVALVRLLSGTGLQAYRAADGGYRLRLAPSPDGSGVSELEAVEVLGNDPKPADEVYRTAASVNYLSQDDIERFRGTSVGDIFQGIPGVLVGENRNSGGLDINIRGMQGQGRVPVLVDGARQETTVYRGYSGVASRSYVDPDLIGGIEISKGPVAGALGTGATGGVVAMRTINAKDIIKKEDENWGIRVRGSTSGNSSAAPAAGTAGGMFNAGTYRVNCDPAALCGGQYSMPDTYRNDENFDRPGTLDPYSYASSVAGAWRNEKLELVAAVSKRRQGTYFAGKHGKGAEPVITLTDPPPSIYYDTATVTNGGTTRFYTGERVLNSNNESNSQLLKGKLKLSDAQDIELSYLRYHSEYGELMPSQLMWFNKIYQTQNSEVTAQTATLSHHWQPADQSWLDLRTKVWMTHTDSLNRNYASEDQAEAGAESGVAPEPETYRRIGVELGNTSQFEVWGEHTLSYGATFQHEKISTDPSIGALDDAAGREGNRREYSLYMDWHWQPAPEWQINYGLRYQNSRTRDGKLSTDMRYECGKWAMDAQGVETCQQYVAVPTEMCDGVACSYHYKTRNSGTVPVYSISWEPWLNGLQFYARHAEALRMPSLFESTQGWSVQPAPGVPLRPEHTRNREFGLNLLTNDVLRSNDRLAFKAAYFRNKTNDYLTRTSPNEWENLQQDFVMRNIRSVKLRGFEATLDYDAGRVYTRLSGTRYNFIEVCHEGSYRRDDCNNYGVAASYFNDMIPPKWHASVLLGTRWLDGKLDLGARLTLMGKRNPTPAFNDDTKRAFNWPTLWQDYKVVDIYARYQYSEAVSVDFNIDNLTDRYYVDPLSLGMVPAPGRTARLGLTLNF</sequence>
<evidence type="ECO:0000313" key="17">
    <source>
        <dbReference type="EMBL" id="KKO72041.1"/>
    </source>
</evidence>
<dbReference type="STRING" id="206506.AAV32_08220"/>
<evidence type="ECO:0000256" key="6">
    <source>
        <dbReference type="ARBA" id="ARBA00022692"/>
    </source>
</evidence>
<dbReference type="PANTHER" id="PTHR30442">
    <property type="entry name" value="IRON III DICITRATE TRANSPORT PROTEIN FECA"/>
    <property type="match status" value="1"/>
</dbReference>
<keyword evidence="5" id="KW-0406">Ion transport</keyword>
<keyword evidence="6 13" id="KW-0812">Transmembrane</keyword>
<dbReference type="Pfam" id="PF07715">
    <property type="entry name" value="Plug"/>
    <property type="match status" value="1"/>
</dbReference>
<dbReference type="InterPro" id="IPR039426">
    <property type="entry name" value="TonB-dep_rcpt-like"/>
</dbReference>
<evidence type="ECO:0000256" key="4">
    <source>
        <dbReference type="ARBA" id="ARBA00022452"/>
    </source>
</evidence>
<evidence type="ECO:0000259" key="16">
    <source>
        <dbReference type="SMART" id="SM00965"/>
    </source>
</evidence>
<protein>
    <recommendedName>
        <fullName evidence="16">Secretin/TonB short N-terminal domain-containing protein</fullName>
    </recommendedName>
</protein>
<accession>A0A171KT24</accession>
<dbReference type="EMBL" id="LBNE01000004">
    <property type="protein sequence ID" value="KKO72041.1"/>
    <property type="molecule type" value="Genomic_DNA"/>
</dbReference>